<dbReference type="InterPro" id="IPR046947">
    <property type="entry name" value="LytR-like"/>
</dbReference>
<dbReference type="InterPro" id="IPR011006">
    <property type="entry name" value="CheY-like_superfamily"/>
</dbReference>
<dbReference type="InterPro" id="IPR007492">
    <property type="entry name" value="LytTR_DNA-bd_dom"/>
</dbReference>
<dbReference type="SUPFAM" id="SSF52172">
    <property type="entry name" value="CheY-like"/>
    <property type="match status" value="1"/>
</dbReference>
<dbReference type="Pfam" id="PF04397">
    <property type="entry name" value="LytTR"/>
    <property type="match status" value="1"/>
</dbReference>
<dbReference type="GO" id="GO:0003677">
    <property type="term" value="F:DNA binding"/>
    <property type="evidence" value="ECO:0007669"/>
    <property type="project" value="UniProtKB-KW"/>
</dbReference>
<sequence length="162" mass="18163">VVIIFVTNMAGYAIRGYSVQALDYLLKPVGWYAFSTMMDKAMRSCVKQREATVNVRTQGGLSCVSLADVKYVEVSNHRLRYHTDKGCVEAWGTLKETEKSIGDDFMRCCSSYLVNLRRVSAIDGGDVVLSDGTRLPLSRNYKKEFMGALARLMRGGENVERE</sequence>
<dbReference type="SMART" id="SM00850">
    <property type="entry name" value="LytTR"/>
    <property type="match status" value="1"/>
</dbReference>
<evidence type="ECO:0000313" key="2">
    <source>
        <dbReference type="EMBL" id="HIW01986.1"/>
    </source>
</evidence>
<dbReference type="PANTHER" id="PTHR37299:SF1">
    <property type="entry name" value="STAGE 0 SPORULATION PROTEIN A HOMOLOG"/>
    <property type="match status" value="1"/>
</dbReference>
<evidence type="ECO:0000313" key="3">
    <source>
        <dbReference type="Proteomes" id="UP000823990"/>
    </source>
</evidence>
<reference evidence="2" key="2">
    <citation type="submission" date="2021-04" db="EMBL/GenBank/DDBJ databases">
        <authorList>
            <person name="Gilroy R."/>
        </authorList>
    </citation>
    <scope>NUCLEOTIDE SEQUENCE</scope>
    <source>
        <strain evidence="2">12435</strain>
    </source>
</reference>
<accession>A0A9D1TRY9</accession>
<feature type="domain" description="HTH LytTR-type" evidence="1">
    <location>
        <begin position="53"/>
        <end position="151"/>
    </location>
</feature>
<feature type="non-terminal residue" evidence="2">
    <location>
        <position position="1"/>
    </location>
</feature>
<proteinExistence type="predicted"/>
<comment type="caution">
    <text evidence="2">The sequence shown here is derived from an EMBL/GenBank/DDBJ whole genome shotgun (WGS) entry which is preliminary data.</text>
</comment>
<dbReference type="PANTHER" id="PTHR37299">
    <property type="entry name" value="TRANSCRIPTIONAL REGULATOR-RELATED"/>
    <property type="match status" value="1"/>
</dbReference>
<dbReference type="EMBL" id="DXHS01000024">
    <property type="protein sequence ID" value="HIW01986.1"/>
    <property type="molecule type" value="Genomic_DNA"/>
</dbReference>
<evidence type="ECO:0000259" key="1">
    <source>
        <dbReference type="PROSITE" id="PS50930"/>
    </source>
</evidence>
<reference evidence="2" key="1">
    <citation type="journal article" date="2021" name="PeerJ">
        <title>Extensive microbial diversity within the chicken gut microbiome revealed by metagenomics and culture.</title>
        <authorList>
            <person name="Gilroy R."/>
            <person name="Ravi A."/>
            <person name="Getino M."/>
            <person name="Pursley I."/>
            <person name="Horton D.L."/>
            <person name="Alikhan N.F."/>
            <person name="Baker D."/>
            <person name="Gharbi K."/>
            <person name="Hall N."/>
            <person name="Watson M."/>
            <person name="Adriaenssens E.M."/>
            <person name="Foster-Nyarko E."/>
            <person name="Jarju S."/>
            <person name="Secka A."/>
            <person name="Antonio M."/>
            <person name="Oren A."/>
            <person name="Chaudhuri R.R."/>
            <person name="La Ragione R."/>
            <person name="Hildebrand F."/>
            <person name="Pallen M.J."/>
        </authorList>
    </citation>
    <scope>NUCLEOTIDE SEQUENCE</scope>
    <source>
        <strain evidence="2">12435</strain>
    </source>
</reference>
<name>A0A9D1TRY9_9FIRM</name>
<dbReference type="GO" id="GO:0000156">
    <property type="term" value="F:phosphorelay response regulator activity"/>
    <property type="evidence" value="ECO:0007669"/>
    <property type="project" value="InterPro"/>
</dbReference>
<dbReference type="PROSITE" id="PS50930">
    <property type="entry name" value="HTH_LYTTR"/>
    <property type="match status" value="1"/>
</dbReference>
<organism evidence="2 3">
    <name type="scientific">Candidatus Protoclostridium stercorigallinarum</name>
    <dbReference type="NCBI Taxonomy" id="2838741"/>
    <lineage>
        <taxon>Bacteria</taxon>
        <taxon>Bacillati</taxon>
        <taxon>Bacillota</taxon>
        <taxon>Clostridia</taxon>
        <taxon>Candidatus Protoclostridium</taxon>
    </lineage>
</organism>
<dbReference type="Gene3D" id="2.40.50.1020">
    <property type="entry name" value="LytTr DNA-binding domain"/>
    <property type="match status" value="1"/>
</dbReference>
<dbReference type="Proteomes" id="UP000823990">
    <property type="component" value="Unassembled WGS sequence"/>
</dbReference>
<protein>
    <submittedName>
        <fullName evidence="2">DNA-binding response regulator</fullName>
    </submittedName>
</protein>
<gene>
    <name evidence="2" type="ORF">H9892_01440</name>
</gene>
<keyword evidence="2" id="KW-0238">DNA-binding</keyword>
<dbReference type="AlphaFoldDB" id="A0A9D1TRY9"/>